<dbReference type="EMBL" id="CAJOAX010006323">
    <property type="protein sequence ID" value="CAF3977116.1"/>
    <property type="molecule type" value="Genomic_DNA"/>
</dbReference>
<feature type="region of interest" description="Disordered" evidence="1">
    <location>
        <begin position="371"/>
        <end position="438"/>
    </location>
</feature>
<feature type="compositionally biased region" description="Basic residues" evidence="1">
    <location>
        <begin position="385"/>
        <end position="394"/>
    </location>
</feature>
<dbReference type="InterPro" id="IPR018379">
    <property type="entry name" value="BEN_domain"/>
</dbReference>
<dbReference type="PROSITE" id="PS51457">
    <property type="entry name" value="BEN"/>
    <property type="match status" value="1"/>
</dbReference>
<gene>
    <name evidence="4" type="ORF">FNK824_LOCUS29913</name>
    <name evidence="3" type="ORF">OTI717_LOCUS27754</name>
</gene>
<accession>A0A819T510</accession>
<dbReference type="Proteomes" id="UP000663874">
    <property type="component" value="Unassembled WGS sequence"/>
</dbReference>
<feature type="compositionally biased region" description="Polar residues" evidence="1">
    <location>
        <begin position="371"/>
        <end position="383"/>
    </location>
</feature>
<sequence length="608" mass="70322">MMNIDLADALEIASEKKRKKLKYNVQWNRQHRRYDESMNEAINNNNTAVSDSGCLVFPPSINTNDALPVTVSKPTAPTDNDTADEDELFYNDEDINTPLDLNDFSENDEYSTSSQLENIKQRLHPFTDVSLEAFSHEFLHLLRKSNVSKTHAQNYLTLIKNILPEPNSIPKNMIQLYRQLGINENLFTKRIVCQNCLLNISSTNIACPRCGIIIIMSNTSNVASRVIARRQQLRQQETAHQSTGYGNSTAISSSQYHLLFFGDNEERLILPENNIKKFIDDKAIVMIDRKRKIATIEAQGSLSLCQAIRQSKLDELEQIPNIINRDIDNFDVDNGGASDNEQQFDENDEEVNDTYIHSQVLKQQPTTVQRTLNDINDPSTDISVSKRRRTHLKSQLHDKNRPIKRLRPLVHDDDSENEETRSGGTAETTNTGQQLQVNPQAIYSQIDGLFNAMTNTIERRFTHFDKKIERLTQNNFYDHSLDLFREKDETFESTVMYQNEDLLRIRAKDYGDYGRLLLRKLYSKQELAECILPTGHQRYRRPPLDNDRFEYLHKAVATKFRLSNLHYSQFYSKLLRPKLADFLNDERKRQNKEVSMIMITDSNDNSTS</sequence>
<evidence type="ECO:0000313" key="5">
    <source>
        <dbReference type="Proteomes" id="UP000663874"/>
    </source>
</evidence>
<dbReference type="AlphaFoldDB" id="A0A819T510"/>
<evidence type="ECO:0000259" key="2">
    <source>
        <dbReference type="PROSITE" id="PS51457"/>
    </source>
</evidence>
<dbReference type="Proteomes" id="UP000663823">
    <property type="component" value="Unassembled WGS sequence"/>
</dbReference>
<protein>
    <recommendedName>
        <fullName evidence="2">BEN domain-containing protein</fullName>
    </recommendedName>
</protein>
<organism evidence="4 5">
    <name type="scientific">Rotaria sordida</name>
    <dbReference type="NCBI Taxonomy" id="392033"/>
    <lineage>
        <taxon>Eukaryota</taxon>
        <taxon>Metazoa</taxon>
        <taxon>Spiralia</taxon>
        <taxon>Gnathifera</taxon>
        <taxon>Rotifera</taxon>
        <taxon>Eurotatoria</taxon>
        <taxon>Bdelloidea</taxon>
        <taxon>Philodinida</taxon>
        <taxon>Philodinidae</taxon>
        <taxon>Rotaria</taxon>
    </lineage>
</organism>
<dbReference type="GO" id="GO:0003677">
    <property type="term" value="F:DNA binding"/>
    <property type="evidence" value="ECO:0007669"/>
    <property type="project" value="InterPro"/>
</dbReference>
<evidence type="ECO:0000256" key="1">
    <source>
        <dbReference type="SAM" id="MobiDB-lite"/>
    </source>
</evidence>
<evidence type="ECO:0000313" key="4">
    <source>
        <dbReference type="EMBL" id="CAF4072856.1"/>
    </source>
</evidence>
<comment type="caution">
    <text evidence="4">The sequence shown here is derived from an EMBL/GenBank/DDBJ whole genome shotgun (WGS) entry which is preliminary data.</text>
</comment>
<evidence type="ECO:0000313" key="3">
    <source>
        <dbReference type="EMBL" id="CAF3977116.1"/>
    </source>
</evidence>
<dbReference type="EMBL" id="CAJOBE010008909">
    <property type="protein sequence ID" value="CAF4072856.1"/>
    <property type="molecule type" value="Genomic_DNA"/>
</dbReference>
<feature type="compositionally biased region" description="Polar residues" evidence="1">
    <location>
        <begin position="422"/>
        <end position="438"/>
    </location>
</feature>
<reference evidence="4" key="1">
    <citation type="submission" date="2021-02" db="EMBL/GenBank/DDBJ databases">
        <authorList>
            <person name="Nowell W R."/>
        </authorList>
    </citation>
    <scope>NUCLEOTIDE SEQUENCE</scope>
</reference>
<feature type="domain" description="BEN" evidence="2">
    <location>
        <begin position="486"/>
        <end position="590"/>
    </location>
</feature>
<name>A0A819T510_9BILA</name>
<proteinExistence type="predicted"/>